<proteinExistence type="predicted"/>
<name>U4LX96_PYROM</name>
<organism evidence="1 2">
    <name type="scientific">Pyronema omphalodes (strain CBS 100304)</name>
    <name type="common">Pyronema confluens</name>
    <dbReference type="NCBI Taxonomy" id="1076935"/>
    <lineage>
        <taxon>Eukaryota</taxon>
        <taxon>Fungi</taxon>
        <taxon>Dikarya</taxon>
        <taxon>Ascomycota</taxon>
        <taxon>Pezizomycotina</taxon>
        <taxon>Pezizomycetes</taxon>
        <taxon>Pezizales</taxon>
        <taxon>Pyronemataceae</taxon>
        <taxon>Pyronema</taxon>
    </lineage>
</organism>
<dbReference type="Proteomes" id="UP000018144">
    <property type="component" value="Unassembled WGS sequence"/>
</dbReference>
<protein>
    <submittedName>
        <fullName evidence="1">Uncharacterized protein</fullName>
    </submittedName>
</protein>
<dbReference type="AlphaFoldDB" id="U4LX96"/>
<reference evidence="1 2" key="1">
    <citation type="journal article" date="2013" name="PLoS Genet.">
        <title>The genome and development-dependent transcriptomes of Pyronema confluens: a window into fungal evolution.</title>
        <authorList>
            <person name="Traeger S."/>
            <person name="Altegoer F."/>
            <person name="Freitag M."/>
            <person name="Gabaldon T."/>
            <person name="Kempken F."/>
            <person name="Kumar A."/>
            <person name="Marcet-Houben M."/>
            <person name="Poggeler S."/>
            <person name="Stajich J.E."/>
            <person name="Nowrousian M."/>
        </authorList>
    </citation>
    <scope>NUCLEOTIDE SEQUENCE [LARGE SCALE GENOMIC DNA]</scope>
    <source>
        <strain evidence="2">CBS 100304</strain>
        <tissue evidence="1">Vegetative mycelium</tissue>
    </source>
</reference>
<dbReference type="EMBL" id="HF936511">
    <property type="protein sequence ID" value="CCX34298.1"/>
    <property type="molecule type" value="Genomic_DNA"/>
</dbReference>
<sequence length="65" mass="7599">MAKSYSREHITPGSYRRFRLLCSRYRIEQDRPVSNSVPLLTAVQLKISCCVPDAVDLIRPRYNEE</sequence>
<keyword evidence="2" id="KW-1185">Reference proteome</keyword>
<evidence type="ECO:0000313" key="2">
    <source>
        <dbReference type="Proteomes" id="UP000018144"/>
    </source>
</evidence>
<evidence type="ECO:0000313" key="1">
    <source>
        <dbReference type="EMBL" id="CCX34298.1"/>
    </source>
</evidence>
<gene>
    <name evidence="1" type="ORF">PCON_03491</name>
</gene>
<accession>U4LX96</accession>